<evidence type="ECO:0000313" key="20">
    <source>
        <dbReference type="EMBL" id="KKO45077.1"/>
    </source>
</evidence>
<dbReference type="GO" id="GO:0044715">
    <property type="term" value="F:8-oxo-dGDP phosphatase activity"/>
    <property type="evidence" value="ECO:0007669"/>
    <property type="project" value="TreeGrafter"/>
</dbReference>
<evidence type="ECO:0000256" key="12">
    <source>
        <dbReference type="ARBA" id="ARBA00038905"/>
    </source>
</evidence>
<keyword evidence="7" id="KW-0378">Hydrolase</keyword>
<evidence type="ECO:0000256" key="2">
    <source>
        <dbReference type="ARBA" id="ARBA00005582"/>
    </source>
</evidence>
<dbReference type="GO" id="GO:0008413">
    <property type="term" value="F:8-oxo-7,8-dihydroguanosine triphosphate pyrophosphatase activity"/>
    <property type="evidence" value="ECO:0007669"/>
    <property type="project" value="InterPro"/>
</dbReference>
<comment type="catalytic activity">
    <reaction evidence="10">
        <text>8-oxo-dGTP + H2O = 8-oxo-dGMP + diphosphate + H(+)</text>
        <dbReference type="Rhea" id="RHEA:31575"/>
        <dbReference type="ChEBI" id="CHEBI:15377"/>
        <dbReference type="ChEBI" id="CHEBI:15378"/>
        <dbReference type="ChEBI" id="CHEBI:33019"/>
        <dbReference type="ChEBI" id="CHEBI:63224"/>
        <dbReference type="ChEBI" id="CHEBI:77896"/>
        <dbReference type="EC" id="3.6.1.55"/>
    </reaction>
</comment>
<gene>
    <name evidence="20" type="ORF">WG68_13050</name>
</gene>
<comment type="caution">
    <text evidence="20">The sequence shown here is derived from an EMBL/GenBank/DDBJ whole genome shotgun (WGS) entry which is preliminary data.</text>
</comment>
<feature type="binding site" evidence="17">
    <location>
        <position position="22"/>
    </location>
    <ligand>
        <name>8-oxo-dGTP</name>
        <dbReference type="ChEBI" id="CHEBI:77896"/>
    </ligand>
</feature>
<dbReference type="GO" id="GO:0046872">
    <property type="term" value="F:metal ion binding"/>
    <property type="evidence" value="ECO:0007669"/>
    <property type="project" value="UniProtKB-KW"/>
</dbReference>
<evidence type="ECO:0000256" key="10">
    <source>
        <dbReference type="ARBA" id="ARBA00035861"/>
    </source>
</evidence>
<feature type="binding site" evidence="17">
    <location>
        <begin position="33"/>
        <end position="36"/>
    </location>
    <ligand>
        <name>8-oxo-dGTP</name>
        <dbReference type="ChEBI" id="CHEBI:77896"/>
    </ligand>
</feature>
<accession>A0A0M2V2J0</accession>
<reference evidence="20 21" key="1">
    <citation type="submission" date="2015-03" db="EMBL/GenBank/DDBJ databases">
        <title>Draft genome sequences of two protease-producing strains of Arsukibacterium isolated from two cold and alkaline environments.</title>
        <authorList>
            <person name="Lylloff J.E."/>
            <person name="Skov L.B."/>
            <person name="Jepsen M."/>
            <person name="Hallin P.F."/>
            <person name="Sorensen S.J."/>
            <person name="Stougaard P."/>
            <person name="Glaring M.A."/>
        </authorList>
    </citation>
    <scope>NUCLEOTIDE SEQUENCE [LARGE SCALE GENOMIC DNA]</scope>
    <source>
        <strain evidence="20 21">GCM72</strain>
    </source>
</reference>
<keyword evidence="3" id="KW-0515">Mutator protein</keyword>
<dbReference type="InterPro" id="IPR003561">
    <property type="entry name" value="Mutator_MutT"/>
</dbReference>
<sequence>MPQLHVAVGVILRKQQVLLALRSSKQHQGGKWEFPGGKIEPGETVAAALKRELQEELAITVTQAEPFMLLQHTYPERQVTLDIWLVTAFSGTPAGLEGQPLQWVNIADLADIQFPDANQPIVTKLQQDIGLLV</sequence>
<comment type="similarity">
    <text evidence="2">Belongs to the Nudix hydrolase family.</text>
</comment>
<feature type="domain" description="Nudix hydrolase" evidence="19">
    <location>
        <begin position="1"/>
        <end position="128"/>
    </location>
</feature>
<proteinExistence type="inferred from homology"/>
<evidence type="ECO:0000256" key="14">
    <source>
        <dbReference type="ARBA" id="ARBA00041592"/>
    </source>
</evidence>
<evidence type="ECO:0000256" key="1">
    <source>
        <dbReference type="ARBA" id="ARBA00001946"/>
    </source>
</evidence>
<evidence type="ECO:0000256" key="13">
    <source>
        <dbReference type="ARBA" id="ARBA00040794"/>
    </source>
</evidence>
<dbReference type="NCBIfam" id="TIGR00586">
    <property type="entry name" value="mutt"/>
    <property type="match status" value="1"/>
</dbReference>
<evidence type="ECO:0000256" key="16">
    <source>
        <dbReference type="ARBA" id="ARBA00042798"/>
    </source>
</evidence>
<evidence type="ECO:0000313" key="21">
    <source>
        <dbReference type="Proteomes" id="UP000034228"/>
    </source>
</evidence>
<dbReference type="Gene3D" id="3.90.79.10">
    <property type="entry name" value="Nucleoside Triphosphate Pyrophosphohydrolase"/>
    <property type="match status" value="1"/>
</dbReference>
<evidence type="ECO:0000259" key="19">
    <source>
        <dbReference type="PROSITE" id="PS51462"/>
    </source>
</evidence>
<dbReference type="InterPro" id="IPR015797">
    <property type="entry name" value="NUDIX_hydrolase-like_dom_sf"/>
</dbReference>
<dbReference type="AlphaFoldDB" id="A0A0M2V2J0"/>
<evidence type="ECO:0000256" key="4">
    <source>
        <dbReference type="ARBA" id="ARBA00022705"/>
    </source>
</evidence>
<keyword evidence="5 18" id="KW-0479">Metal-binding</keyword>
<dbReference type="GO" id="GO:0035539">
    <property type="term" value="F:8-oxo-7,8-dihydrodeoxyguanosine triphosphate pyrophosphatase activity"/>
    <property type="evidence" value="ECO:0007669"/>
    <property type="project" value="UniProtKB-EC"/>
</dbReference>
<evidence type="ECO:0000256" key="8">
    <source>
        <dbReference type="ARBA" id="ARBA00022842"/>
    </source>
</evidence>
<evidence type="ECO:0000256" key="9">
    <source>
        <dbReference type="ARBA" id="ARBA00023204"/>
    </source>
</evidence>
<evidence type="ECO:0000256" key="6">
    <source>
        <dbReference type="ARBA" id="ARBA00022763"/>
    </source>
</evidence>
<dbReference type="FunFam" id="3.90.79.10:FF:000014">
    <property type="entry name" value="8-oxo-dGTP diphosphatase MutT"/>
    <property type="match status" value="1"/>
</dbReference>
<comment type="catalytic activity">
    <reaction evidence="11">
        <text>8-oxo-GTP + H2O = 8-oxo-GMP + diphosphate + H(+)</text>
        <dbReference type="Rhea" id="RHEA:67616"/>
        <dbReference type="ChEBI" id="CHEBI:15377"/>
        <dbReference type="ChEBI" id="CHEBI:15378"/>
        <dbReference type="ChEBI" id="CHEBI:33019"/>
        <dbReference type="ChEBI" id="CHEBI:143553"/>
        <dbReference type="ChEBI" id="CHEBI:145694"/>
    </reaction>
</comment>
<dbReference type="InterPro" id="IPR029119">
    <property type="entry name" value="MutY_C"/>
</dbReference>
<dbReference type="PATRIC" id="fig|336831.14.peg.1842"/>
<dbReference type="Proteomes" id="UP000034228">
    <property type="component" value="Unassembled WGS sequence"/>
</dbReference>
<keyword evidence="9" id="KW-0234">DNA repair</keyword>
<dbReference type="PANTHER" id="PTHR47707">
    <property type="entry name" value="8-OXO-DGTP DIPHOSPHATASE"/>
    <property type="match status" value="1"/>
</dbReference>
<dbReference type="SUPFAM" id="SSF55811">
    <property type="entry name" value="Nudix"/>
    <property type="match status" value="1"/>
</dbReference>
<dbReference type="CDD" id="cd03425">
    <property type="entry name" value="NUDIX_MutT_NudA_like"/>
    <property type="match status" value="1"/>
</dbReference>
<dbReference type="STRING" id="336831.WG68_13050"/>
<dbReference type="PROSITE" id="PS51462">
    <property type="entry name" value="NUDIX"/>
    <property type="match status" value="1"/>
</dbReference>
<dbReference type="InterPro" id="IPR020476">
    <property type="entry name" value="Nudix_hydrolase"/>
</dbReference>
<feature type="binding site" evidence="17">
    <location>
        <position position="118"/>
    </location>
    <ligand>
        <name>8-oxo-dGTP</name>
        <dbReference type="ChEBI" id="CHEBI:77896"/>
    </ligand>
</feature>
<evidence type="ECO:0000256" key="15">
    <source>
        <dbReference type="ARBA" id="ARBA00041979"/>
    </source>
</evidence>
<name>A0A0M2V2J0_9GAMM</name>
<dbReference type="PANTHER" id="PTHR47707:SF1">
    <property type="entry name" value="NUDIX HYDROLASE FAMILY PROTEIN"/>
    <property type="match status" value="1"/>
</dbReference>
<protein>
    <recommendedName>
        <fullName evidence="13">8-oxo-dGTP diphosphatase</fullName>
        <ecNumber evidence="12">3.6.1.55</ecNumber>
    </recommendedName>
    <alternativeName>
        <fullName evidence="16">7,8-dihydro-8-oxoguanine-triphosphatase</fullName>
    </alternativeName>
    <alternativeName>
        <fullName evidence="15">Mutator protein MutT</fullName>
    </alternativeName>
    <alternativeName>
        <fullName evidence="14">dGTP pyrophosphohydrolase</fullName>
    </alternativeName>
</protein>
<dbReference type="InterPro" id="IPR000086">
    <property type="entry name" value="NUDIX_hydrolase_dom"/>
</dbReference>
<evidence type="ECO:0000256" key="5">
    <source>
        <dbReference type="ARBA" id="ARBA00022723"/>
    </source>
</evidence>
<dbReference type="InterPro" id="IPR047127">
    <property type="entry name" value="MutT-like"/>
</dbReference>
<comment type="cofactor">
    <cofactor evidence="1 18">
        <name>Mg(2+)</name>
        <dbReference type="ChEBI" id="CHEBI:18420"/>
    </cofactor>
</comment>
<evidence type="ECO:0000256" key="18">
    <source>
        <dbReference type="PIRSR" id="PIRSR603561-2"/>
    </source>
</evidence>
<dbReference type="EC" id="3.6.1.55" evidence="12"/>
<evidence type="ECO:0000256" key="17">
    <source>
        <dbReference type="PIRSR" id="PIRSR603561-1"/>
    </source>
</evidence>
<dbReference type="EMBL" id="LAHO01000012">
    <property type="protein sequence ID" value="KKO45077.1"/>
    <property type="molecule type" value="Genomic_DNA"/>
</dbReference>
<feature type="binding site" evidence="17">
    <location>
        <position position="27"/>
    </location>
    <ligand>
        <name>8-oxo-dGTP</name>
        <dbReference type="ChEBI" id="CHEBI:77896"/>
    </ligand>
</feature>
<evidence type="ECO:0000256" key="3">
    <source>
        <dbReference type="ARBA" id="ARBA00022457"/>
    </source>
</evidence>
<dbReference type="GO" id="GO:0006260">
    <property type="term" value="P:DNA replication"/>
    <property type="evidence" value="ECO:0007669"/>
    <property type="project" value="UniProtKB-KW"/>
</dbReference>
<keyword evidence="4" id="KW-0235">DNA replication</keyword>
<feature type="binding site" evidence="18">
    <location>
        <position position="36"/>
    </location>
    <ligand>
        <name>Mg(2+)</name>
        <dbReference type="ChEBI" id="CHEBI:18420"/>
    </ligand>
</feature>
<dbReference type="GO" id="GO:0006281">
    <property type="term" value="P:DNA repair"/>
    <property type="evidence" value="ECO:0007669"/>
    <property type="project" value="UniProtKB-KW"/>
</dbReference>
<dbReference type="Pfam" id="PF14815">
    <property type="entry name" value="NUDIX_4"/>
    <property type="match status" value="1"/>
</dbReference>
<keyword evidence="21" id="KW-1185">Reference proteome</keyword>
<keyword evidence="8 18" id="KW-0460">Magnesium</keyword>
<keyword evidence="6" id="KW-0227">DNA damage</keyword>
<evidence type="ECO:0000256" key="11">
    <source>
        <dbReference type="ARBA" id="ARBA00036904"/>
    </source>
</evidence>
<organism evidence="20 21">
    <name type="scientific">Arsukibacterium ikkense</name>
    <dbReference type="NCBI Taxonomy" id="336831"/>
    <lineage>
        <taxon>Bacteria</taxon>
        <taxon>Pseudomonadati</taxon>
        <taxon>Pseudomonadota</taxon>
        <taxon>Gammaproteobacteria</taxon>
        <taxon>Chromatiales</taxon>
        <taxon>Chromatiaceae</taxon>
        <taxon>Arsukibacterium</taxon>
    </lineage>
</organism>
<evidence type="ECO:0000256" key="7">
    <source>
        <dbReference type="ARBA" id="ARBA00022801"/>
    </source>
</evidence>
<feature type="binding site" evidence="18">
    <location>
        <position position="56"/>
    </location>
    <ligand>
        <name>Mg(2+)</name>
        <dbReference type="ChEBI" id="CHEBI:18420"/>
    </ligand>
</feature>
<dbReference type="GO" id="GO:0044716">
    <property type="term" value="F:8-oxo-GDP phosphatase activity"/>
    <property type="evidence" value="ECO:0007669"/>
    <property type="project" value="TreeGrafter"/>
</dbReference>
<dbReference type="PRINTS" id="PR00502">
    <property type="entry name" value="NUDIXFAMILY"/>
</dbReference>